<feature type="non-terminal residue" evidence="1">
    <location>
        <position position="1"/>
    </location>
</feature>
<comment type="caution">
    <text evidence="1">The sequence shown here is derived from an EMBL/GenBank/DDBJ whole genome shotgun (WGS) entry which is preliminary data.</text>
</comment>
<evidence type="ECO:0000313" key="2">
    <source>
        <dbReference type="Proteomes" id="UP001215598"/>
    </source>
</evidence>
<dbReference type="EMBL" id="JARKIB010000203">
    <property type="protein sequence ID" value="KAJ7724357.1"/>
    <property type="molecule type" value="Genomic_DNA"/>
</dbReference>
<dbReference type="Proteomes" id="UP001215598">
    <property type="component" value="Unassembled WGS sequence"/>
</dbReference>
<name>A0AAD7MN28_9AGAR</name>
<dbReference type="AlphaFoldDB" id="A0AAD7MN28"/>
<keyword evidence="2" id="KW-1185">Reference proteome</keyword>
<organism evidence="1 2">
    <name type="scientific">Mycena metata</name>
    <dbReference type="NCBI Taxonomy" id="1033252"/>
    <lineage>
        <taxon>Eukaryota</taxon>
        <taxon>Fungi</taxon>
        <taxon>Dikarya</taxon>
        <taxon>Basidiomycota</taxon>
        <taxon>Agaricomycotina</taxon>
        <taxon>Agaricomycetes</taxon>
        <taxon>Agaricomycetidae</taxon>
        <taxon>Agaricales</taxon>
        <taxon>Marasmiineae</taxon>
        <taxon>Mycenaceae</taxon>
        <taxon>Mycena</taxon>
    </lineage>
</organism>
<evidence type="ECO:0000313" key="1">
    <source>
        <dbReference type="EMBL" id="KAJ7724357.1"/>
    </source>
</evidence>
<accession>A0AAD7MN28</accession>
<proteinExistence type="predicted"/>
<protein>
    <submittedName>
        <fullName evidence="1">Uncharacterized protein</fullName>
    </submittedName>
</protein>
<gene>
    <name evidence="1" type="ORF">B0H16DRAFT_1596490</name>
</gene>
<sequence length="338" mass="38365">MILLRCGLASNVVRHTSRSILIPSTPSLRLRTYSIVDSEPAKRKLTGRRQHLISTLNATLIRPDDYLDLSNRRDPFIGFTHTPKGYNRQVHYMSDRLAKVPFPENCAGFLYYRRDPHAAPLEGSIRFRRTPDAQPSSFSSGQDLLLPSGMPWQVNLHQVARYSNTRFSDQLLRENLATTIQFDRCRSLFRTTRGSASLILFRLDQEFPVNFDNAIHLTVVLDETLMSFNTALFRATVDRARRPPFTGSAIVRFEPSVDDGRRLLRMRIVKIVTPVASIIPGYEQGRILEPKEGELLTLALRGGNPAPWELDLGSKSQFADAMRALWDHSISFGSNLQL</sequence>
<reference evidence="1" key="1">
    <citation type="submission" date="2023-03" db="EMBL/GenBank/DDBJ databases">
        <title>Massive genome expansion in bonnet fungi (Mycena s.s.) driven by repeated elements and novel gene families across ecological guilds.</title>
        <authorList>
            <consortium name="Lawrence Berkeley National Laboratory"/>
            <person name="Harder C.B."/>
            <person name="Miyauchi S."/>
            <person name="Viragh M."/>
            <person name="Kuo A."/>
            <person name="Thoen E."/>
            <person name="Andreopoulos B."/>
            <person name="Lu D."/>
            <person name="Skrede I."/>
            <person name="Drula E."/>
            <person name="Henrissat B."/>
            <person name="Morin E."/>
            <person name="Kohler A."/>
            <person name="Barry K."/>
            <person name="LaButti K."/>
            <person name="Morin E."/>
            <person name="Salamov A."/>
            <person name="Lipzen A."/>
            <person name="Mereny Z."/>
            <person name="Hegedus B."/>
            <person name="Baldrian P."/>
            <person name="Stursova M."/>
            <person name="Weitz H."/>
            <person name="Taylor A."/>
            <person name="Grigoriev I.V."/>
            <person name="Nagy L.G."/>
            <person name="Martin F."/>
            <person name="Kauserud H."/>
        </authorList>
    </citation>
    <scope>NUCLEOTIDE SEQUENCE</scope>
    <source>
        <strain evidence="1">CBHHK182m</strain>
    </source>
</reference>